<evidence type="ECO:0000313" key="5">
    <source>
        <dbReference type="EMBL" id="HGY10606.1"/>
    </source>
</evidence>
<dbReference type="SMART" id="SM00418">
    <property type="entry name" value="HTH_ARSR"/>
    <property type="match status" value="1"/>
</dbReference>
<dbReference type="GO" id="GO:0003700">
    <property type="term" value="F:DNA-binding transcription factor activity"/>
    <property type="evidence" value="ECO:0007669"/>
    <property type="project" value="InterPro"/>
</dbReference>
<keyword evidence="3" id="KW-0804">Transcription</keyword>
<dbReference type="PROSITE" id="PS50987">
    <property type="entry name" value="HTH_ARSR_2"/>
    <property type="match status" value="1"/>
</dbReference>
<dbReference type="InterPro" id="IPR011991">
    <property type="entry name" value="ArsR-like_HTH"/>
</dbReference>
<keyword evidence="1" id="KW-0805">Transcription regulation</keyword>
<sequence length="119" mass="13494">MEPGEAPVCTTLSLHPEALERARAALPDETTIQRASALLKALADPTRMRILLAMKQGELCVCDLSHLLRMSQSAISHQLRVLRDNRLVSWRREGRQVFYRLADRHVEEILEDALEHAGE</sequence>
<dbReference type="InterPro" id="IPR036390">
    <property type="entry name" value="WH_DNA-bd_sf"/>
</dbReference>
<organism evidence="5">
    <name type="scientific">Oceanithermus profundus</name>
    <dbReference type="NCBI Taxonomy" id="187137"/>
    <lineage>
        <taxon>Bacteria</taxon>
        <taxon>Thermotogati</taxon>
        <taxon>Deinococcota</taxon>
        <taxon>Deinococci</taxon>
        <taxon>Thermales</taxon>
        <taxon>Thermaceae</taxon>
        <taxon>Oceanithermus</taxon>
    </lineage>
</organism>
<dbReference type="Proteomes" id="UP000885759">
    <property type="component" value="Unassembled WGS sequence"/>
</dbReference>
<dbReference type="PANTHER" id="PTHR43132">
    <property type="entry name" value="ARSENICAL RESISTANCE OPERON REPRESSOR ARSR-RELATED"/>
    <property type="match status" value="1"/>
</dbReference>
<dbReference type="Pfam" id="PF01022">
    <property type="entry name" value="HTH_5"/>
    <property type="match status" value="1"/>
</dbReference>
<dbReference type="SUPFAM" id="SSF46785">
    <property type="entry name" value="Winged helix' DNA-binding domain"/>
    <property type="match status" value="1"/>
</dbReference>
<protein>
    <submittedName>
        <fullName evidence="5">ArsR family transcriptional regulator</fullName>
    </submittedName>
</protein>
<evidence type="ECO:0000256" key="2">
    <source>
        <dbReference type="ARBA" id="ARBA00023125"/>
    </source>
</evidence>
<dbReference type="Gene3D" id="1.10.10.10">
    <property type="entry name" value="Winged helix-like DNA-binding domain superfamily/Winged helix DNA-binding domain"/>
    <property type="match status" value="1"/>
</dbReference>
<dbReference type="InterPro" id="IPR001845">
    <property type="entry name" value="HTH_ArsR_DNA-bd_dom"/>
</dbReference>
<dbReference type="CDD" id="cd00090">
    <property type="entry name" value="HTH_ARSR"/>
    <property type="match status" value="1"/>
</dbReference>
<dbReference type="PROSITE" id="PS00846">
    <property type="entry name" value="HTH_ARSR_1"/>
    <property type="match status" value="1"/>
</dbReference>
<dbReference type="InterPro" id="IPR051011">
    <property type="entry name" value="Metal_resp_trans_reg"/>
</dbReference>
<dbReference type="PRINTS" id="PR00778">
    <property type="entry name" value="HTHARSR"/>
</dbReference>
<dbReference type="GO" id="GO:0003677">
    <property type="term" value="F:DNA binding"/>
    <property type="evidence" value="ECO:0007669"/>
    <property type="project" value="UniProtKB-KW"/>
</dbReference>
<reference evidence="5" key="1">
    <citation type="journal article" date="2020" name="mSystems">
        <title>Genome- and Community-Level Interaction Insights into Carbon Utilization and Element Cycling Functions of Hydrothermarchaeota in Hydrothermal Sediment.</title>
        <authorList>
            <person name="Zhou Z."/>
            <person name="Liu Y."/>
            <person name="Xu W."/>
            <person name="Pan J."/>
            <person name="Luo Z.H."/>
            <person name="Li M."/>
        </authorList>
    </citation>
    <scope>NUCLEOTIDE SEQUENCE [LARGE SCALE GENOMIC DNA]</scope>
    <source>
        <strain evidence="5">HyVt-570</strain>
    </source>
</reference>
<keyword evidence="2" id="KW-0238">DNA-binding</keyword>
<feature type="domain" description="HTH arsR-type" evidence="4">
    <location>
        <begin position="27"/>
        <end position="119"/>
    </location>
</feature>
<name>A0A7C4VDT2_9DEIN</name>
<proteinExistence type="predicted"/>
<comment type="caution">
    <text evidence="5">The sequence shown here is derived from an EMBL/GenBank/DDBJ whole genome shotgun (WGS) entry which is preliminary data.</text>
</comment>
<dbReference type="NCBIfam" id="NF033788">
    <property type="entry name" value="HTH_metalloreg"/>
    <property type="match status" value="1"/>
</dbReference>
<evidence type="ECO:0000256" key="3">
    <source>
        <dbReference type="ARBA" id="ARBA00023163"/>
    </source>
</evidence>
<evidence type="ECO:0000256" key="1">
    <source>
        <dbReference type="ARBA" id="ARBA00023015"/>
    </source>
</evidence>
<accession>A0A7C4VDT2</accession>
<dbReference type="InterPro" id="IPR018334">
    <property type="entry name" value="ArsR_HTH"/>
</dbReference>
<dbReference type="AlphaFoldDB" id="A0A7C4VDT2"/>
<evidence type="ECO:0000259" key="4">
    <source>
        <dbReference type="PROSITE" id="PS50987"/>
    </source>
</evidence>
<dbReference type="EMBL" id="DRPZ01000281">
    <property type="protein sequence ID" value="HGY10606.1"/>
    <property type="molecule type" value="Genomic_DNA"/>
</dbReference>
<gene>
    <name evidence="5" type="ORF">ENK37_11255</name>
</gene>
<dbReference type="InterPro" id="IPR036388">
    <property type="entry name" value="WH-like_DNA-bd_sf"/>
</dbReference>
<dbReference type="PANTHER" id="PTHR43132:SF6">
    <property type="entry name" value="HTH-TYPE TRANSCRIPTIONAL REPRESSOR CZRA"/>
    <property type="match status" value="1"/>
</dbReference>